<dbReference type="STRING" id="404380.Gbem_3587"/>
<name>B5ECW2_CITBB</name>
<protein>
    <submittedName>
        <fullName evidence="1">Uncharacterized protein</fullName>
    </submittedName>
</protein>
<evidence type="ECO:0000313" key="1">
    <source>
        <dbReference type="EMBL" id="ACH40579.1"/>
    </source>
</evidence>
<dbReference type="Proteomes" id="UP000008825">
    <property type="component" value="Chromosome"/>
</dbReference>
<reference evidence="1 2" key="1">
    <citation type="submission" date="2008-07" db="EMBL/GenBank/DDBJ databases">
        <title>Complete sequence of Geobacter bemidjiensis BEM.</title>
        <authorList>
            <consortium name="US DOE Joint Genome Institute"/>
            <person name="Lucas S."/>
            <person name="Copeland A."/>
            <person name="Lapidus A."/>
            <person name="Glavina del Rio T."/>
            <person name="Dalin E."/>
            <person name="Tice H."/>
            <person name="Bruce D."/>
            <person name="Goodwin L."/>
            <person name="Pitluck S."/>
            <person name="Kiss H."/>
            <person name="Brettin T."/>
            <person name="Detter J.C."/>
            <person name="Han C."/>
            <person name="Kuske C.R."/>
            <person name="Schmutz J."/>
            <person name="Larimer F."/>
            <person name="Land M."/>
            <person name="Hauser L."/>
            <person name="Kyrpides N."/>
            <person name="Lykidis A."/>
            <person name="Lovley D."/>
            <person name="Richardson P."/>
        </authorList>
    </citation>
    <scope>NUCLEOTIDE SEQUENCE [LARGE SCALE GENOMIC DNA]</scope>
    <source>
        <strain evidence="2">ATCC BAA-1014 / DSM 16622 / JCM 12645 / Bem</strain>
    </source>
</reference>
<dbReference type="OrthoDB" id="8527335at2"/>
<sequence>MTQRKSALFAWVVALLSFTLAGLLIHAQHKVGSASPVIAANAMLVRQLQLTDLCVFTEASYTRNPAVAGAAPAFQDSPLSFEHFPSGALVQPHPAAARNVP</sequence>
<accession>B5ECW2</accession>
<reference evidence="1 2" key="2">
    <citation type="journal article" date="2010" name="BMC Genomics">
        <title>The genome of Geobacter bemidjiensis, exemplar for the subsurface clade of Geobacter species that predominate in Fe(III)-reducing subsurface environments.</title>
        <authorList>
            <person name="Aklujkar M."/>
            <person name="Young N.D."/>
            <person name="Holmes D."/>
            <person name="Chavan M."/>
            <person name="Risso C."/>
            <person name="Kiss H.E."/>
            <person name="Han C.S."/>
            <person name="Land M.L."/>
            <person name="Lovley D.R."/>
        </authorList>
    </citation>
    <scope>NUCLEOTIDE SEQUENCE [LARGE SCALE GENOMIC DNA]</scope>
    <source>
        <strain evidence="2">ATCC BAA-1014 / DSM 16622 / JCM 12645 / Bem</strain>
    </source>
</reference>
<dbReference type="HOGENOM" id="CLU_172324_0_0_7"/>
<evidence type="ECO:0000313" key="2">
    <source>
        <dbReference type="Proteomes" id="UP000008825"/>
    </source>
</evidence>
<dbReference type="KEGG" id="gbm:Gbem_3587"/>
<proteinExistence type="predicted"/>
<keyword evidence="2" id="KW-1185">Reference proteome</keyword>
<organism evidence="1 2">
    <name type="scientific">Citrifermentans bemidjiense (strain ATCC BAA-1014 / DSM 16622 / JCM 12645 / Bem)</name>
    <name type="common">Geobacter bemidjiensis</name>
    <dbReference type="NCBI Taxonomy" id="404380"/>
    <lineage>
        <taxon>Bacteria</taxon>
        <taxon>Pseudomonadati</taxon>
        <taxon>Thermodesulfobacteriota</taxon>
        <taxon>Desulfuromonadia</taxon>
        <taxon>Geobacterales</taxon>
        <taxon>Geobacteraceae</taxon>
        <taxon>Citrifermentans</taxon>
    </lineage>
</organism>
<dbReference type="AlphaFoldDB" id="B5ECW2"/>
<dbReference type="EMBL" id="CP001124">
    <property type="protein sequence ID" value="ACH40579.1"/>
    <property type="molecule type" value="Genomic_DNA"/>
</dbReference>
<gene>
    <name evidence="1" type="ordered locus">Gbem_3587</name>
</gene>